<reference evidence="2 3" key="1">
    <citation type="journal article" date="2016" name="Genome Biol. Evol.">
        <title>Divergent and convergent evolution of fungal pathogenicity.</title>
        <authorList>
            <person name="Shang Y."/>
            <person name="Xiao G."/>
            <person name="Zheng P."/>
            <person name="Cen K."/>
            <person name="Zhan S."/>
            <person name="Wang C."/>
        </authorList>
    </citation>
    <scope>NUCLEOTIDE SEQUENCE [LARGE SCALE GENOMIC DNA]</scope>
    <source>
        <strain evidence="2 3">ARSEF 2679</strain>
    </source>
</reference>
<feature type="compositionally biased region" description="Polar residues" evidence="1">
    <location>
        <begin position="909"/>
        <end position="919"/>
    </location>
</feature>
<feature type="compositionally biased region" description="Low complexity" evidence="1">
    <location>
        <begin position="623"/>
        <end position="640"/>
    </location>
</feature>
<feature type="compositionally biased region" description="Pro residues" evidence="1">
    <location>
        <begin position="1067"/>
        <end position="1085"/>
    </location>
</feature>
<dbReference type="AlphaFoldDB" id="A0A168CKZ2"/>
<feature type="compositionally biased region" description="Polar residues" evidence="1">
    <location>
        <begin position="715"/>
        <end position="731"/>
    </location>
</feature>
<name>A0A168CKZ2_CORFA</name>
<feature type="compositionally biased region" description="Low complexity" evidence="1">
    <location>
        <begin position="1202"/>
        <end position="1217"/>
    </location>
</feature>
<feature type="compositionally biased region" description="Low complexity" evidence="1">
    <location>
        <begin position="685"/>
        <end position="714"/>
    </location>
</feature>
<feature type="compositionally biased region" description="Basic and acidic residues" evidence="1">
    <location>
        <begin position="55"/>
        <end position="67"/>
    </location>
</feature>
<feature type="compositionally biased region" description="Polar residues" evidence="1">
    <location>
        <begin position="1218"/>
        <end position="1231"/>
    </location>
</feature>
<feature type="compositionally biased region" description="Pro residues" evidence="1">
    <location>
        <begin position="296"/>
        <end position="306"/>
    </location>
</feature>
<feature type="compositionally biased region" description="Polar residues" evidence="1">
    <location>
        <begin position="641"/>
        <end position="652"/>
    </location>
</feature>
<organism evidence="2 3">
    <name type="scientific">Cordyceps fumosorosea (strain ARSEF 2679)</name>
    <name type="common">Isaria fumosorosea</name>
    <dbReference type="NCBI Taxonomy" id="1081104"/>
    <lineage>
        <taxon>Eukaryota</taxon>
        <taxon>Fungi</taxon>
        <taxon>Dikarya</taxon>
        <taxon>Ascomycota</taxon>
        <taxon>Pezizomycotina</taxon>
        <taxon>Sordariomycetes</taxon>
        <taxon>Hypocreomycetidae</taxon>
        <taxon>Hypocreales</taxon>
        <taxon>Cordycipitaceae</taxon>
        <taxon>Cordyceps</taxon>
    </lineage>
</organism>
<dbReference type="GeneID" id="30018348"/>
<comment type="caution">
    <text evidence="2">The sequence shown here is derived from an EMBL/GenBank/DDBJ whole genome shotgun (WGS) entry which is preliminary data.</text>
</comment>
<feature type="compositionally biased region" description="Low complexity" evidence="1">
    <location>
        <begin position="598"/>
        <end position="607"/>
    </location>
</feature>
<keyword evidence="3" id="KW-1185">Reference proteome</keyword>
<proteinExistence type="predicted"/>
<dbReference type="STRING" id="1081104.A0A168CKZ2"/>
<feature type="compositionally biased region" description="Polar residues" evidence="1">
    <location>
        <begin position="815"/>
        <end position="826"/>
    </location>
</feature>
<feature type="compositionally biased region" description="Polar residues" evidence="1">
    <location>
        <begin position="1179"/>
        <end position="1188"/>
    </location>
</feature>
<evidence type="ECO:0000313" key="3">
    <source>
        <dbReference type="Proteomes" id="UP000076744"/>
    </source>
</evidence>
<feature type="compositionally biased region" description="Low complexity" evidence="1">
    <location>
        <begin position="846"/>
        <end position="855"/>
    </location>
</feature>
<dbReference type="RefSeq" id="XP_018707386.1">
    <property type="nucleotide sequence ID" value="XM_018845663.1"/>
</dbReference>
<feature type="region of interest" description="Disordered" evidence="1">
    <location>
        <begin position="205"/>
        <end position="333"/>
    </location>
</feature>
<evidence type="ECO:0000313" key="2">
    <source>
        <dbReference type="EMBL" id="OAA71505.1"/>
    </source>
</evidence>
<dbReference type="OrthoDB" id="4870857at2759"/>
<feature type="region of interest" description="Disordered" evidence="1">
    <location>
        <begin position="373"/>
        <end position="865"/>
    </location>
</feature>
<feature type="compositionally biased region" description="Low complexity" evidence="1">
    <location>
        <begin position="430"/>
        <end position="463"/>
    </location>
</feature>
<dbReference type="EMBL" id="AZHB01000003">
    <property type="protein sequence ID" value="OAA71505.1"/>
    <property type="molecule type" value="Genomic_DNA"/>
</dbReference>
<accession>A0A168CKZ2</accession>
<feature type="compositionally biased region" description="Basic and acidic residues" evidence="1">
    <location>
        <begin position="210"/>
        <end position="236"/>
    </location>
</feature>
<feature type="region of interest" description="Disordered" evidence="1">
    <location>
        <begin position="886"/>
        <end position="1275"/>
    </location>
</feature>
<evidence type="ECO:0000256" key="1">
    <source>
        <dbReference type="SAM" id="MobiDB-lite"/>
    </source>
</evidence>
<gene>
    <name evidence="2" type="ORF">ISF_02056</name>
</gene>
<feature type="compositionally biased region" description="Pro residues" evidence="1">
    <location>
        <begin position="575"/>
        <end position="597"/>
    </location>
</feature>
<feature type="compositionally biased region" description="Low complexity" evidence="1">
    <location>
        <begin position="773"/>
        <end position="807"/>
    </location>
</feature>
<feature type="region of interest" description="Disordered" evidence="1">
    <location>
        <begin position="166"/>
        <end position="185"/>
    </location>
</feature>
<feature type="compositionally biased region" description="Low complexity" evidence="1">
    <location>
        <begin position="1010"/>
        <end position="1023"/>
    </location>
</feature>
<feature type="compositionally biased region" description="Polar residues" evidence="1">
    <location>
        <begin position="1110"/>
        <end position="1126"/>
    </location>
</feature>
<feature type="compositionally biased region" description="Low complexity" evidence="1">
    <location>
        <begin position="307"/>
        <end position="316"/>
    </location>
</feature>
<protein>
    <submittedName>
        <fullName evidence="2">Uncharacterized protein</fullName>
    </submittedName>
</protein>
<dbReference type="Proteomes" id="UP000076744">
    <property type="component" value="Unassembled WGS sequence"/>
</dbReference>
<sequence length="1275" mass="132949">MPTGVVASGLPAGWEWDYDGTRWFYTFTANGHVQYHFPSEGDEFPDFVGVTEPAPRLEPEGRLESHQQVRRVTGAAAAPPKKKKKHENGMTATAPRPVGIEWDGDVGGSSSEEEQEGSGGGRTVFEPENLMFLGPQVYADVSPLNEEEEEAAKRTVVGAVVGGVSPAETTSAGTPATKRAEPATGDGEAAAPVIVAEIVEVQVVSTPPPAKEEPMTARGEEATLAEGRADKTERPAAHAHAAVPREPAPRHDTIVAAPEPAPSPPPAQQNAPARVASVAEVTAAQPLQHRHHGATPSPPPPPPQAPTPATAASEPAIQPRYELPAPERPFNPVGIVAEMPTEDTPRSHIELNPIPVEIMDASVLAPIETAAAAAAGTPPPSGVAELPGQSNSSNGVAAVVRQTPPPPQQPRNVPVMMRMKIKRKPTDPNAAIPSPLSASSSSSSHSPAAAAAAVSPPSVASAPTSPPPLAAAQTPPQYKPYAPVSPLQRADTEPVRAPAVAMQQRRQSSLTTAPPPPPVVNPHLSYAPTVLRPAGRKSTSVSPERRQGEAGNQAPGLVQNGMPEKAAPQNVYPGQVPPPGQGPLPGPLPPHGQPGPMPAQGHMQPPGLQDQARAPGPLPTHAQPPQSQLPQPGQGPPQGLVSAQGQVMQNGQCPPLQHGRPMSMMPAAPGKYPPVPIPQPYGQYQRPSPQISQQTTPPWVMPGQQAPGQQTPGQNFATPLHQQQTPPSGWRQSMPLGYPQPPPNGRHSMMGPIVPRKIPLDSQSQPPPPPNQQPAGQGPNSSSTTDSPVVSPLRSRAGSQPSGLSLPSPSPMETPQPQSAASSQIPEQLKLGSVKIGTGASGGSTAGQRRSTTGSYFPPSKDHPVGLVGSIADQFAAEMRTLLGSEAQSSSPAPAVTAITVNPEPKSLASRSTLSSGNVLNRIAEHEVVSTPAPGSANTTLVQPSPPQLAAPPMQISPKNMPKPPQGPRPPSSELPGGPVQNAPARIPSAGQAVPPTPLGPQISMPRPGAPQQQWQGNPQQPMQRPPSVPPQMQMQPNRNKENRWTKWFRSSKPENRSDASQAGMPQQPPPQQPQQWQPGPPMPGHPVQRMSMQGPPIQGSMPGYPIQGQPVQRQSVHGQPLQGQPIQRLPVGGPQPPQTTPMKTYSPYWMHPGAAQGPIPQTVAQQGPLGSHPPQQYLPVQSGQPMQTRPPYGAPMHQMHPAGAPASPAPSQTAPSQLSNSPSQVSISSLPPTGPPQPHPQIASPMQSNLVPAPLSLRPRSGVPAGVPANGQQS</sequence>
<feature type="compositionally biased region" description="Pro residues" evidence="1">
    <location>
        <begin position="961"/>
        <end position="973"/>
    </location>
</feature>
<feature type="region of interest" description="Disordered" evidence="1">
    <location>
        <begin position="54"/>
        <end position="126"/>
    </location>
</feature>